<feature type="compositionally biased region" description="Basic and acidic residues" evidence="1">
    <location>
        <begin position="547"/>
        <end position="564"/>
    </location>
</feature>
<evidence type="ECO:0000256" key="1">
    <source>
        <dbReference type="SAM" id="MobiDB-lite"/>
    </source>
</evidence>
<protein>
    <recommendedName>
        <fullName evidence="3">Amidohydrolase-related domain-containing protein</fullName>
    </recommendedName>
</protein>
<dbReference type="Proteomes" id="UP000827549">
    <property type="component" value="Chromosome 4"/>
</dbReference>
<dbReference type="InterPro" id="IPR006680">
    <property type="entry name" value="Amidohydro-rel"/>
</dbReference>
<gene>
    <name evidence="4" type="ORF">LOC62_04G005922</name>
</gene>
<evidence type="ECO:0000256" key="2">
    <source>
        <dbReference type="SAM" id="Phobius"/>
    </source>
</evidence>
<dbReference type="Pfam" id="PF01979">
    <property type="entry name" value="Amidohydro_1"/>
    <property type="match status" value="1"/>
</dbReference>
<dbReference type="SUPFAM" id="SSF51338">
    <property type="entry name" value="Composite domain of metallo-dependent hydrolases"/>
    <property type="match status" value="1"/>
</dbReference>
<dbReference type="Gene3D" id="3.20.20.140">
    <property type="entry name" value="Metal-dependent hydrolases"/>
    <property type="match status" value="2"/>
</dbReference>
<organism evidence="4 5">
    <name type="scientific">Vanrija pseudolonga</name>
    <dbReference type="NCBI Taxonomy" id="143232"/>
    <lineage>
        <taxon>Eukaryota</taxon>
        <taxon>Fungi</taxon>
        <taxon>Dikarya</taxon>
        <taxon>Basidiomycota</taxon>
        <taxon>Agaricomycotina</taxon>
        <taxon>Tremellomycetes</taxon>
        <taxon>Trichosporonales</taxon>
        <taxon>Trichosporonaceae</taxon>
        <taxon>Vanrija</taxon>
    </lineage>
</organism>
<feature type="domain" description="Amidohydrolase-related" evidence="3">
    <location>
        <begin position="416"/>
        <end position="522"/>
    </location>
</feature>
<dbReference type="GO" id="GO:0006145">
    <property type="term" value="P:purine nucleobase catabolic process"/>
    <property type="evidence" value="ECO:0007669"/>
    <property type="project" value="TreeGrafter"/>
</dbReference>
<dbReference type="GO" id="GO:0005737">
    <property type="term" value="C:cytoplasm"/>
    <property type="evidence" value="ECO:0007669"/>
    <property type="project" value="TreeGrafter"/>
</dbReference>
<accession>A0AAF0YEQ9</accession>
<dbReference type="GO" id="GO:0004038">
    <property type="term" value="F:allantoinase activity"/>
    <property type="evidence" value="ECO:0007669"/>
    <property type="project" value="TreeGrafter"/>
</dbReference>
<dbReference type="InterPro" id="IPR050138">
    <property type="entry name" value="DHOase/Allantoinase_Hydrolase"/>
</dbReference>
<sequence>MGTPRARRTAADVEKVVLLVDEHDDDEDDNSFKGHSSKRTYHHLLLLLPLLALGYGYINSWSFPFPSPEPLPPFVQDGIKRCAEISRPPPNLRDYDASRKRSDRYVKGTGAVWLKNGTVWTGEHHGEEVLYGADVWLEGGVVRKVGKAGDADFHELCREAGDADLAVDEVNLNGAWVTPGIVDVHSHLAVDAAPGLEGSDSTNSLKAPILPWLRSLDGFNTHDAAFNLSIAGGITTMLVLPGSAGNIGGQAFTFKPRWTAENTPQSMQVEPPFVINDEDGWVRTKAWRHIKHACGENPLRVYGNTRLDSAYDFRRAYTEGKKLKDQQERWCAAPKSQSEPFPESLEWEVLADVIRGNVKVNIHCYETVDINDLVRISNEFQFPIAAFHHAHEAYLVPDLIKQAWGPTPGVAIFANNARYKREAYRGTPYAPKILADAGIRVSMKSDHPVLDSRYLVFEAAQAHAFGLNFSEALSSVTTHSARTAGLGHRLGYVRPGYDADIVVWDSFPLALGATPKQTYIDGIPQIIKPHVVDKPAAAQEISREGNYDKEAAEAVESRGDPDLRPKKRSGRVVFDGVAELFVPLEGVHTAGVPSRVVVDNGEITCVGTECVVDQAEFTAIDLKGGSIAPGLISTGSKLGLIEIAQEASTSDGKAVDALNAPDLLDGLLVRAADGARFGGKDELFAYEAGVTTGVTSPISNNFISGYSYSFSTAAEHALEPGAIGSTAAALHLNLNIAKHSISTKLTLLRSLLAGNDLKASDELHTAFAKAAAGDLRLVVATSNADVIAALIRVKREVAPPLKLTVIGGHESWLLADDLAKEEIGVIITPSRSYPFNWNTRRILPGPPLSHHTLPAYLASRGVTVGLGIAEECDARLTRFEAAWAYAAAPDVFSKQKALDLASGNLAELLGLNSEARAADVGFVAYEGDVFSFESRVRAVRAPGRGDLDLFV</sequence>
<dbReference type="EMBL" id="CP086717">
    <property type="protein sequence ID" value="WOO82434.1"/>
    <property type="molecule type" value="Genomic_DNA"/>
</dbReference>
<dbReference type="SUPFAM" id="SSF51556">
    <property type="entry name" value="Metallo-dependent hydrolases"/>
    <property type="match status" value="1"/>
</dbReference>
<dbReference type="GeneID" id="87809149"/>
<keyword evidence="2" id="KW-0472">Membrane</keyword>
<evidence type="ECO:0000313" key="5">
    <source>
        <dbReference type="Proteomes" id="UP000827549"/>
    </source>
</evidence>
<dbReference type="RefSeq" id="XP_062628466.1">
    <property type="nucleotide sequence ID" value="XM_062772482.1"/>
</dbReference>
<feature type="transmembrane region" description="Helical" evidence="2">
    <location>
        <begin position="41"/>
        <end position="58"/>
    </location>
</feature>
<keyword evidence="2" id="KW-1133">Transmembrane helix</keyword>
<dbReference type="PANTHER" id="PTHR43668:SF5">
    <property type="entry name" value="AMIDOHYDROLASE 3 DOMAIN-CONTAINING PROTEIN"/>
    <property type="match status" value="1"/>
</dbReference>
<name>A0AAF0YEQ9_9TREE</name>
<keyword evidence="2" id="KW-0812">Transmembrane</keyword>
<reference evidence="4" key="1">
    <citation type="submission" date="2023-10" db="EMBL/GenBank/DDBJ databases">
        <authorList>
            <person name="Noh H."/>
        </authorList>
    </citation>
    <scope>NUCLEOTIDE SEQUENCE</scope>
    <source>
        <strain evidence="4">DUCC4014</strain>
    </source>
</reference>
<proteinExistence type="predicted"/>
<keyword evidence="5" id="KW-1185">Reference proteome</keyword>
<evidence type="ECO:0000259" key="3">
    <source>
        <dbReference type="Pfam" id="PF01979"/>
    </source>
</evidence>
<dbReference type="AlphaFoldDB" id="A0AAF0YEQ9"/>
<dbReference type="InterPro" id="IPR032466">
    <property type="entry name" value="Metal_Hydrolase"/>
</dbReference>
<feature type="region of interest" description="Disordered" evidence="1">
    <location>
        <begin position="547"/>
        <end position="566"/>
    </location>
</feature>
<dbReference type="PANTHER" id="PTHR43668">
    <property type="entry name" value="ALLANTOINASE"/>
    <property type="match status" value="1"/>
</dbReference>
<dbReference type="InterPro" id="IPR011059">
    <property type="entry name" value="Metal-dep_hydrolase_composite"/>
</dbReference>
<evidence type="ECO:0000313" key="4">
    <source>
        <dbReference type="EMBL" id="WOO82434.1"/>
    </source>
</evidence>